<gene>
    <name evidence="1" type="ORF">EDWATA_01120</name>
</gene>
<accession>D4F318</accession>
<dbReference type="HOGENOM" id="CLU_3215538_0_0_6"/>
<comment type="caution">
    <text evidence="1">The sequence shown here is derived from an EMBL/GenBank/DDBJ whole genome shotgun (WGS) entry which is preliminary data.</text>
</comment>
<dbReference type="Proteomes" id="UP000003692">
    <property type="component" value="Unassembled WGS sequence"/>
</dbReference>
<evidence type="ECO:0000313" key="1">
    <source>
        <dbReference type="EMBL" id="EFE23841.1"/>
    </source>
</evidence>
<reference evidence="1 2" key="1">
    <citation type="submission" date="2010-02" db="EMBL/GenBank/DDBJ databases">
        <authorList>
            <person name="Weinstock G."/>
            <person name="Sodergren E."/>
            <person name="Clifton S."/>
            <person name="Fulton L."/>
            <person name="Fulton B."/>
            <person name="Courtney L."/>
            <person name="Fronick C."/>
            <person name="Harrison M."/>
            <person name="Strong C."/>
            <person name="Farmer C."/>
            <person name="Delahaunty K."/>
            <person name="Markovic C."/>
            <person name="Hall O."/>
            <person name="Minx P."/>
            <person name="Tomlinson C."/>
            <person name="Mitreva M."/>
            <person name="Nelson J."/>
            <person name="Hou S."/>
            <person name="Wollam A."/>
            <person name="Pepin K.H."/>
            <person name="Johnson M."/>
            <person name="Bhonagiri V."/>
            <person name="Zhang X."/>
            <person name="Suruliraj S."/>
            <person name="Warren W."/>
            <person name="Chinwalla A."/>
            <person name="Mardis E.R."/>
            <person name="Wilson R.K."/>
        </authorList>
    </citation>
    <scope>NUCLEOTIDE SEQUENCE [LARGE SCALE GENOMIC DNA]</scope>
    <source>
        <strain evidence="1 2">ATCC 23685</strain>
    </source>
</reference>
<dbReference type="EMBL" id="ADGK01000052">
    <property type="protein sequence ID" value="EFE23841.1"/>
    <property type="molecule type" value="Genomic_DNA"/>
</dbReference>
<protein>
    <submittedName>
        <fullName evidence="1">Uncharacterized protein</fullName>
    </submittedName>
</protein>
<organism evidence="1 2">
    <name type="scientific">Edwardsiella tarda ATCC 23685</name>
    <dbReference type="NCBI Taxonomy" id="500638"/>
    <lineage>
        <taxon>Bacteria</taxon>
        <taxon>Pseudomonadati</taxon>
        <taxon>Pseudomonadota</taxon>
        <taxon>Gammaproteobacteria</taxon>
        <taxon>Enterobacterales</taxon>
        <taxon>Hafniaceae</taxon>
        <taxon>Edwardsiella</taxon>
    </lineage>
</organism>
<evidence type="ECO:0000313" key="2">
    <source>
        <dbReference type="Proteomes" id="UP000003692"/>
    </source>
</evidence>
<proteinExistence type="predicted"/>
<sequence length="44" mass="4810">MAFFYPQLPSSPDTGVNLLSSSVLINIIYISTNISYTNKDINTG</sequence>
<dbReference type="AlphaFoldDB" id="D4F318"/>
<name>D4F318_EDWTA</name>